<keyword evidence="3" id="KW-1185">Reference proteome</keyword>
<evidence type="ECO:0000313" key="3">
    <source>
        <dbReference type="Proteomes" id="UP000316291"/>
    </source>
</evidence>
<feature type="compositionally biased region" description="Basic and acidic residues" evidence="1">
    <location>
        <begin position="26"/>
        <end position="41"/>
    </location>
</feature>
<dbReference type="AlphaFoldDB" id="A0A562R8G7"/>
<feature type="region of interest" description="Disordered" evidence="1">
    <location>
        <begin position="21"/>
        <end position="47"/>
    </location>
</feature>
<organism evidence="2 3">
    <name type="scientific">Bradyrhizobium huanghuaihaiense</name>
    <dbReference type="NCBI Taxonomy" id="990078"/>
    <lineage>
        <taxon>Bacteria</taxon>
        <taxon>Pseudomonadati</taxon>
        <taxon>Pseudomonadota</taxon>
        <taxon>Alphaproteobacteria</taxon>
        <taxon>Hyphomicrobiales</taxon>
        <taxon>Nitrobacteraceae</taxon>
        <taxon>Bradyrhizobium</taxon>
    </lineage>
</organism>
<comment type="caution">
    <text evidence="2">The sequence shown here is derived from an EMBL/GenBank/DDBJ whole genome shotgun (WGS) entry which is preliminary data.</text>
</comment>
<evidence type="ECO:0000313" key="2">
    <source>
        <dbReference type="EMBL" id="TWI64884.1"/>
    </source>
</evidence>
<dbReference type="Proteomes" id="UP000316291">
    <property type="component" value="Unassembled WGS sequence"/>
</dbReference>
<proteinExistence type="predicted"/>
<reference evidence="2 3" key="1">
    <citation type="journal article" date="2015" name="Stand. Genomic Sci.">
        <title>Genomic Encyclopedia of Bacterial and Archaeal Type Strains, Phase III: the genomes of soil and plant-associated and newly described type strains.</title>
        <authorList>
            <person name="Whitman W.B."/>
            <person name="Woyke T."/>
            <person name="Klenk H.P."/>
            <person name="Zhou Y."/>
            <person name="Lilburn T.G."/>
            <person name="Beck B.J."/>
            <person name="De Vos P."/>
            <person name="Vandamme P."/>
            <person name="Eisen J.A."/>
            <person name="Garrity G."/>
            <person name="Hugenholtz P."/>
            <person name="Kyrpides N.C."/>
        </authorList>
    </citation>
    <scope>NUCLEOTIDE SEQUENCE [LARGE SCALE GENOMIC DNA]</scope>
    <source>
        <strain evidence="2 3">CGMCC 1.10948</strain>
    </source>
</reference>
<gene>
    <name evidence="2" type="ORF">IQ16_05512</name>
</gene>
<accession>A0A562R8G7</accession>
<sequence>MTPSRQLRVFVKLHPVAMGPGLALRAPRDDSGGRGPTERNPPKYVPLGSVRVKIPHPVFPVY</sequence>
<protein>
    <submittedName>
        <fullName evidence="2">Uncharacterized protein</fullName>
    </submittedName>
</protein>
<evidence type="ECO:0000256" key="1">
    <source>
        <dbReference type="SAM" id="MobiDB-lite"/>
    </source>
</evidence>
<dbReference type="EMBL" id="VLLA01000016">
    <property type="protein sequence ID" value="TWI64884.1"/>
    <property type="molecule type" value="Genomic_DNA"/>
</dbReference>
<name>A0A562R8G7_9BRAD</name>